<dbReference type="AlphaFoldDB" id="A0A7D5QK00"/>
<dbReference type="Pfam" id="PF18545">
    <property type="entry name" value="HalOD1"/>
    <property type="match status" value="1"/>
</dbReference>
<geneLocation type="plasmid" evidence="3 4">
    <name>unnamed1</name>
</geneLocation>
<dbReference type="Proteomes" id="UP000509626">
    <property type="component" value="Plasmid unnamed1"/>
</dbReference>
<evidence type="ECO:0000313" key="3">
    <source>
        <dbReference type="EMBL" id="QLG64342.1"/>
    </source>
</evidence>
<feature type="region of interest" description="Disordered" evidence="1">
    <location>
        <begin position="1"/>
        <end position="31"/>
    </location>
</feature>
<dbReference type="InterPro" id="IPR040624">
    <property type="entry name" value="HalOD1"/>
</dbReference>
<evidence type="ECO:0000313" key="4">
    <source>
        <dbReference type="Proteomes" id="UP000509626"/>
    </source>
</evidence>
<gene>
    <name evidence="3" type="ORF">HUG12_20765</name>
</gene>
<evidence type="ECO:0000259" key="2">
    <source>
        <dbReference type="Pfam" id="PF18545"/>
    </source>
</evidence>
<dbReference type="OrthoDB" id="199137at2157"/>
<feature type="domain" description="Halobacterial output" evidence="2">
    <location>
        <begin position="34"/>
        <end position="107"/>
    </location>
</feature>
<organism evidence="3 4">
    <name type="scientific">Halorarum salinum</name>
    <dbReference type="NCBI Taxonomy" id="2743089"/>
    <lineage>
        <taxon>Archaea</taxon>
        <taxon>Methanobacteriati</taxon>
        <taxon>Methanobacteriota</taxon>
        <taxon>Stenosarchaea group</taxon>
        <taxon>Halobacteria</taxon>
        <taxon>Halobacteriales</taxon>
        <taxon>Haloferacaceae</taxon>
        <taxon>Halorarum</taxon>
    </lineage>
</organism>
<proteinExistence type="predicted"/>
<keyword evidence="3" id="KW-0614">Plasmid</keyword>
<protein>
    <recommendedName>
        <fullName evidence="2">Halobacterial output domain-containing protein</fullName>
    </recommendedName>
</protein>
<dbReference type="KEGG" id="halu:HUG12_20765"/>
<accession>A0A7D5QK00</accession>
<evidence type="ECO:0000256" key="1">
    <source>
        <dbReference type="SAM" id="MobiDB-lite"/>
    </source>
</evidence>
<keyword evidence="4" id="KW-1185">Reference proteome</keyword>
<dbReference type="EMBL" id="CP058580">
    <property type="protein sequence ID" value="QLG64342.1"/>
    <property type="molecule type" value="Genomic_DNA"/>
</dbReference>
<reference evidence="3 4" key="1">
    <citation type="submission" date="2020-06" db="EMBL/GenBank/DDBJ databases">
        <title>NJ-3-1, isolated from saline soil.</title>
        <authorList>
            <person name="Cui H.L."/>
            <person name="Shi X."/>
        </authorList>
    </citation>
    <scope>NUCLEOTIDE SEQUENCE [LARGE SCALE GENOMIC DNA]</scope>
    <source>
        <strain evidence="3 4">NJ-3-1</strain>
        <plasmid evidence="3 4">unnamed1</plasmid>
    </source>
</reference>
<sequence>MDSHPPNSSAPPADGRQARTPNTYHVRHDPAGAADVTTTVVHALADAMGTDVTGIEFSLHDSVDPEALDRLFAPRDDGTPRPPGHVAFSVEGYRVTVYSGGDIAITPPRTSPCG</sequence>
<name>A0A7D5QK00_9EURY</name>